<dbReference type="Gene3D" id="3.30.40.10">
    <property type="entry name" value="Zinc/RING finger domain, C3HC4 (zinc finger)"/>
    <property type="match status" value="1"/>
</dbReference>
<keyword evidence="3" id="KW-0862">Zinc</keyword>
<keyword evidence="8" id="KW-1185">Reference proteome</keyword>
<dbReference type="Proteomes" id="UP000007800">
    <property type="component" value="Unassembled WGS sequence"/>
</dbReference>
<accession>C5L4C0</accession>
<sequence length="342" mass="38611">MIDLDRITWFQQWEFWLFYRLLRPSEFFKSWRWYQLIVPDQLWMVIGLYRLVKGFIHPPTSSAAASCGGGSSVASSASPMTRMQWVWELCRIDPVVFVAWGLTFIAEPSTAFLFEQEDNNEDEQHHHEEDEMQIDVSAGDARIAAQEEDDDDDDTHGNVDDPRDSAPSVVSLPRSAVAPCRKCHKKREDPGYVLLTCGHFPYCQSCISSSVNRTGGFVCTQCEQYCLAQTNTNPGSSTTSTLLLNSLSWISKLYSTERIKTVVPSTPAKEIIRLASPELCENSSKMCPVCEERPGNLILMPCGHLGFCGVCVAGFKLRCPYCRRGISRILRGYDVRVDRTTH</sequence>
<feature type="domain" description="RING-type" evidence="6">
    <location>
        <begin position="287"/>
        <end position="323"/>
    </location>
</feature>
<feature type="domain" description="RING-type" evidence="6">
    <location>
        <begin position="180"/>
        <end position="223"/>
    </location>
</feature>
<dbReference type="RefSeq" id="XP_002776541.1">
    <property type="nucleotide sequence ID" value="XM_002776495.1"/>
</dbReference>
<dbReference type="GO" id="GO:0004842">
    <property type="term" value="F:ubiquitin-protein transferase activity"/>
    <property type="evidence" value="ECO:0007669"/>
    <property type="project" value="TreeGrafter"/>
</dbReference>
<dbReference type="InParanoid" id="C5L4C0"/>
<dbReference type="AlphaFoldDB" id="C5L4C0"/>
<dbReference type="PROSITE" id="PS50089">
    <property type="entry name" value="ZF_RING_2"/>
    <property type="match status" value="2"/>
</dbReference>
<evidence type="ECO:0000313" key="7">
    <source>
        <dbReference type="EMBL" id="EER08357.1"/>
    </source>
</evidence>
<dbReference type="SMART" id="SM00184">
    <property type="entry name" value="RING"/>
    <property type="match status" value="2"/>
</dbReference>
<evidence type="ECO:0000256" key="4">
    <source>
        <dbReference type="PROSITE-ProRule" id="PRU00175"/>
    </source>
</evidence>
<dbReference type="InterPro" id="IPR051652">
    <property type="entry name" value="MDM2_MDM4_MUL1"/>
</dbReference>
<evidence type="ECO:0000256" key="3">
    <source>
        <dbReference type="ARBA" id="ARBA00022833"/>
    </source>
</evidence>
<dbReference type="OrthoDB" id="467563at2759"/>
<dbReference type="EMBL" id="GG679081">
    <property type="protein sequence ID" value="EER08357.1"/>
    <property type="molecule type" value="Genomic_DNA"/>
</dbReference>
<keyword evidence="1" id="KW-0479">Metal-binding</keyword>
<gene>
    <name evidence="7" type="ORF">Pmar_PMAR000397</name>
</gene>
<dbReference type="PANTHER" id="PTHR12183:SF32">
    <property type="entry name" value="MITOCHONDRIAL E3 UBIQUITIN PROTEIN LIGASE 1"/>
    <property type="match status" value="1"/>
</dbReference>
<feature type="compositionally biased region" description="Basic and acidic residues" evidence="5">
    <location>
        <begin position="155"/>
        <end position="164"/>
    </location>
</feature>
<dbReference type="InterPro" id="IPR001841">
    <property type="entry name" value="Znf_RING"/>
</dbReference>
<name>C5L4C0_PERM5</name>
<evidence type="ECO:0000256" key="2">
    <source>
        <dbReference type="ARBA" id="ARBA00022771"/>
    </source>
</evidence>
<evidence type="ECO:0000256" key="1">
    <source>
        <dbReference type="ARBA" id="ARBA00022723"/>
    </source>
</evidence>
<proteinExistence type="predicted"/>
<feature type="region of interest" description="Disordered" evidence="5">
    <location>
        <begin position="145"/>
        <end position="170"/>
    </location>
</feature>
<dbReference type="GeneID" id="9041222"/>
<evidence type="ECO:0000259" key="6">
    <source>
        <dbReference type="PROSITE" id="PS50089"/>
    </source>
</evidence>
<organism evidence="8">
    <name type="scientific">Perkinsus marinus (strain ATCC 50983 / TXsc)</name>
    <dbReference type="NCBI Taxonomy" id="423536"/>
    <lineage>
        <taxon>Eukaryota</taxon>
        <taxon>Sar</taxon>
        <taxon>Alveolata</taxon>
        <taxon>Perkinsozoa</taxon>
        <taxon>Perkinsea</taxon>
        <taxon>Perkinsida</taxon>
        <taxon>Perkinsidae</taxon>
        <taxon>Perkinsus</taxon>
    </lineage>
</organism>
<dbReference type="GO" id="GO:0016567">
    <property type="term" value="P:protein ubiquitination"/>
    <property type="evidence" value="ECO:0007669"/>
    <property type="project" value="TreeGrafter"/>
</dbReference>
<dbReference type="PANTHER" id="PTHR12183">
    <property type="entry name" value="MITOCHONDRIAL UBIQUITIN LIGASE ACTIVATOR OF NFKB 1"/>
    <property type="match status" value="1"/>
</dbReference>
<evidence type="ECO:0000256" key="5">
    <source>
        <dbReference type="SAM" id="MobiDB-lite"/>
    </source>
</evidence>
<evidence type="ECO:0000313" key="8">
    <source>
        <dbReference type="Proteomes" id="UP000007800"/>
    </source>
</evidence>
<dbReference type="SUPFAM" id="SSF57850">
    <property type="entry name" value="RING/U-box"/>
    <property type="match status" value="1"/>
</dbReference>
<dbReference type="Pfam" id="PF13920">
    <property type="entry name" value="zf-C3HC4_3"/>
    <property type="match status" value="1"/>
</dbReference>
<protein>
    <recommendedName>
        <fullName evidence="6">RING-type domain-containing protein</fullName>
    </recommendedName>
</protein>
<dbReference type="InterPro" id="IPR013083">
    <property type="entry name" value="Znf_RING/FYVE/PHD"/>
</dbReference>
<dbReference type="GO" id="GO:0008270">
    <property type="term" value="F:zinc ion binding"/>
    <property type="evidence" value="ECO:0007669"/>
    <property type="project" value="UniProtKB-KW"/>
</dbReference>
<keyword evidence="2 4" id="KW-0863">Zinc-finger</keyword>
<reference evidence="7 8" key="1">
    <citation type="submission" date="2008-07" db="EMBL/GenBank/DDBJ databases">
        <authorList>
            <person name="El-Sayed N."/>
            <person name="Caler E."/>
            <person name="Inman J."/>
            <person name="Amedeo P."/>
            <person name="Hass B."/>
            <person name="Wortman J."/>
        </authorList>
    </citation>
    <scope>NUCLEOTIDE SEQUENCE [LARGE SCALE GENOMIC DNA]</scope>
    <source>
        <strain evidence="8">ATCC 50983 / TXsc</strain>
    </source>
</reference>